<feature type="compositionally biased region" description="Low complexity" evidence="2">
    <location>
        <begin position="595"/>
        <end position="607"/>
    </location>
</feature>
<dbReference type="InterPro" id="IPR016040">
    <property type="entry name" value="NAD(P)-bd_dom"/>
</dbReference>
<evidence type="ECO:0000313" key="5">
    <source>
        <dbReference type="Proteomes" id="UP000281245"/>
    </source>
</evidence>
<feature type="compositionally biased region" description="Polar residues" evidence="2">
    <location>
        <begin position="802"/>
        <end position="821"/>
    </location>
</feature>
<keyword evidence="1" id="KW-0175">Coiled coil</keyword>
<dbReference type="InterPro" id="IPR036291">
    <property type="entry name" value="NAD(P)-bd_dom_sf"/>
</dbReference>
<dbReference type="VEuPathDB" id="FungiDB:BTJ68_06920"/>
<organism evidence="4 5">
    <name type="scientific">Hortaea werneckii</name>
    <name type="common">Black yeast</name>
    <name type="synonym">Cladosporium werneckii</name>
    <dbReference type="NCBI Taxonomy" id="91943"/>
    <lineage>
        <taxon>Eukaryota</taxon>
        <taxon>Fungi</taxon>
        <taxon>Dikarya</taxon>
        <taxon>Ascomycota</taxon>
        <taxon>Pezizomycotina</taxon>
        <taxon>Dothideomycetes</taxon>
        <taxon>Dothideomycetidae</taxon>
        <taxon>Mycosphaerellales</taxon>
        <taxon>Teratosphaeriaceae</taxon>
        <taxon>Hortaea</taxon>
    </lineage>
</organism>
<reference evidence="4 5" key="1">
    <citation type="journal article" date="2018" name="BMC Genomics">
        <title>Genomic evidence for intraspecific hybridization in a clonal and extremely halotolerant yeast.</title>
        <authorList>
            <person name="Gostincar C."/>
            <person name="Stajich J.E."/>
            <person name="Zupancic J."/>
            <person name="Zalar P."/>
            <person name="Gunde-Cimerman N."/>
        </authorList>
    </citation>
    <scope>NUCLEOTIDE SEQUENCE [LARGE SCALE GENOMIC DNA]</scope>
    <source>
        <strain evidence="4 5">EXF-6656</strain>
    </source>
</reference>
<feature type="region of interest" description="Disordered" evidence="2">
    <location>
        <begin position="941"/>
        <end position="978"/>
    </location>
</feature>
<sequence length="978" mass="107285">MAPNTIVFGGSGKVARHITRMLAAEGHNVHSIIRNPDQKPDIEALGGRPIVQSIEESSVADLSATIQQTQSTTVIWSAGAGGGNPKRTRTVDHEGAIKSMDATAQAGVKRYIIVSAVDVRDRENRPEPEWYDEGDRDRSNKVWNAIGKYMVAKFHADRSLVTENARRGLDYTVVRPGGLSQEAGTGRIAAGKVHLNTTIPREDVAATVVQCLKDDGTIGLAFDIVGGETGITDAVAEVARGKIDTFAVSEMAVSLVSSFRFPSKENQPLHALSPEHTHNSRTPSSQSMYTMNETDSDTDTAFPPPEPGSSHSSPSRRQASHLLADYRPTTPNGQHSTRGFALPQSPSLPEMHAMRGFGHGRTNSDVQGLVKRFEHLDVRDKEAESKEKMKRHEAELKRAMIAREEAESDVRRFREEVRRLRKERDEGGDRERRVARRLETVMVGLEIIAFRPSADTKITQDELAHAKESHASQHAIYEKELRKARKEAFKSSSAVLKLQEELKSTRNSLRATQSGFDMEKQKVERRQQETFEAQYQLASVQEELDKLRTHLRIVEEEREALKTNLKEEEVARIAAEGMIALPPAKGGDDDDLLTSPKKSPQKRPSSPLSDDKENMGTNPQKKMLMQKKKLEEELRAEQMRREHAEEMMDFLRLECQFQCCSCRSAAEQGHQDGLEMSEGLATTLAALKQDMMSVLHAPDATDHAEREPAEHMEVDGRTTTHDTFSGHDQVPEAELERNVEGLSAAEEVDRSMTLAPEEVPAQDSLNDENPIAPRPTPAEPDPKEESPLEQEQVEEAPIEVPHTTTVPIQPSSPQTPEQRIPTTPHHHQHSVRTITTTTTIPMHFTPVSKPRPSDDDDNETENVPPRPTSSHSEVAVDDSAPVGYPLTQTKSAPGKELPFDRAAALAAIEYRRGRAGSFAAGHATPRKQMLEGVNINGRRDVSAPALGGKTVGGGGGGSGAGGLGRGPASVGRAGGRAG</sequence>
<feature type="region of interest" description="Disordered" evidence="2">
    <location>
        <begin position="266"/>
        <end position="363"/>
    </location>
</feature>
<dbReference type="VEuPathDB" id="FungiDB:BTJ68_02831"/>
<protein>
    <recommendedName>
        <fullName evidence="3">NAD(P)-binding domain-containing protein</fullName>
    </recommendedName>
</protein>
<comment type="caution">
    <text evidence="4">The sequence shown here is derived from an EMBL/GenBank/DDBJ whole genome shotgun (WGS) entry which is preliminary data.</text>
</comment>
<gene>
    <name evidence="4" type="ORF">D0869_12297</name>
</gene>
<dbReference type="CDD" id="cd05243">
    <property type="entry name" value="SDR_a5"/>
    <property type="match status" value="1"/>
</dbReference>
<feature type="domain" description="NAD(P)-binding" evidence="3">
    <location>
        <begin position="9"/>
        <end position="214"/>
    </location>
</feature>
<dbReference type="Proteomes" id="UP000281245">
    <property type="component" value="Unassembled WGS sequence"/>
</dbReference>
<dbReference type="Pfam" id="PF13460">
    <property type="entry name" value="NAD_binding_10"/>
    <property type="match status" value="1"/>
</dbReference>
<feature type="coiled-coil region" evidence="1">
    <location>
        <begin position="382"/>
        <end position="423"/>
    </location>
</feature>
<dbReference type="PANTHER" id="PTHR42041">
    <property type="entry name" value="DNA ENDONUCLEASE ACTIVATOR CTP1 C-TERMINAL DOMAIN-CONTAINING PROTEIN"/>
    <property type="match status" value="1"/>
</dbReference>
<feature type="compositionally biased region" description="Acidic residues" evidence="2">
    <location>
        <begin position="787"/>
        <end position="797"/>
    </location>
</feature>
<feature type="region of interest" description="Disordered" evidence="2">
    <location>
        <begin position="759"/>
        <end position="895"/>
    </location>
</feature>
<evidence type="ECO:0000256" key="2">
    <source>
        <dbReference type="SAM" id="MobiDB-lite"/>
    </source>
</evidence>
<dbReference type="OrthoDB" id="10254604at2759"/>
<feature type="compositionally biased region" description="Polar residues" evidence="2">
    <location>
        <begin position="280"/>
        <end position="293"/>
    </location>
</feature>
<evidence type="ECO:0000256" key="1">
    <source>
        <dbReference type="SAM" id="Coils"/>
    </source>
</evidence>
<dbReference type="Gene3D" id="3.40.50.720">
    <property type="entry name" value="NAD(P)-binding Rossmann-like Domain"/>
    <property type="match status" value="1"/>
</dbReference>
<name>A0A3M6W8B0_HORWE</name>
<feature type="region of interest" description="Disordered" evidence="2">
    <location>
        <begin position="703"/>
        <end position="738"/>
    </location>
</feature>
<evidence type="ECO:0000313" key="4">
    <source>
        <dbReference type="EMBL" id="RMX74739.1"/>
    </source>
</evidence>
<feature type="compositionally biased region" description="Basic and acidic residues" evidence="2">
    <location>
        <begin position="703"/>
        <end position="720"/>
    </location>
</feature>
<proteinExistence type="predicted"/>
<dbReference type="SUPFAM" id="SSF51735">
    <property type="entry name" value="NAD(P)-binding Rossmann-fold domains"/>
    <property type="match status" value="1"/>
</dbReference>
<evidence type="ECO:0000259" key="3">
    <source>
        <dbReference type="Pfam" id="PF13460"/>
    </source>
</evidence>
<feature type="compositionally biased region" description="Gly residues" evidence="2">
    <location>
        <begin position="949"/>
        <end position="965"/>
    </location>
</feature>
<accession>A0A3M6W8B0</accession>
<dbReference type="PANTHER" id="PTHR42041:SF1">
    <property type="entry name" value="DNA ENDONUCLEASE ACTIVATOR CTP1 C-TERMINAL DOMAIN-CONTAINING PROTEIN"/>
    <property type="match status" value="1"/>
</dbReference>
<feature type="region of interest" description="Disordered" evidence="2">
    <location>
        <begin position="581"/>
        <end position="626"/>
    </location>
</feature>
<feature type="coiled-coil region" evidence="1">
    <location>
        <begin position="537"/>
        <end position="571"/>
    </location>
</feature>
<dbReference type="EMBL" id="QWIJ01001454">
    <property type="protein sequence ID" value="RMX74739.1"/>
    <property type="molecule type" value="Genomic_DNA"/>
</dbReference>
<dbReference type="AlphaFoldDB" id="A0A3M6W8B0"/>